<dbReference type="InterPro" id="IPR010982">
    <property type="entry name" value="Lambda_DNA-bd_dom_sf"/>
</dbReference>
<evidence type="ECO:0000256" key="1">
    <source>
        <dbReference type="ARBA" id="ARBA00023015"/>
    </source>
</evidence>
<evidence type="ECO:0000259" key="4">
    <source>
        <dbReference type="PROSITE" id="PS50932"/>
    </source>
</evidence>
<reference evidence="5 6" key="1">
    <citation type="submission" date="2022-03" db="EMBL/GenBank/DDBJ databases">
        <title>Metagenome-assembled genomes from swine fecal metagenomes.</title>
        <authorList>
            <person name="Holman D.B."/>
            <person name="Kommadath A."/>
        </authorList>
    </citation>
    <scope>NUCLEOTIDE SEQUENCE [LARGE SCALE GENOMIC DNA]</scope>
    <source>
        <strain evidence="5">SUG147</strain>
    </source>
</reference>
<proteinExistence type="predicted"/>
<dbReference type="InterPro" id="IPR000843">
    <property type="entry name" value="HTH_LacI"/>
</dbReference>
<dbReference type="InterPro" id="IPR001761">
    <property type="entry name" value="Peripla_BP/Lac1_sug-bd_dom"/>
</dbReference>
<dbReference type="AlphaFoldDB" id="A0AAE3FIM0"/>
<dbReference type="SMART" id="SM00354">
    <property type="entry name" value="HTH_LACI"/>
    <property type="match status" value="1"/>
</dbReference>
<dbReference type="PANTHER" id="PTHR30146:SF109">
    <property type="entry name" value="HTH-TYPE TRANSCRIPTIONAL REGULATOR GALS"/>
    <property type="match status" value="1"/>
</dbReference>
<dbReference type="PANTHER" id="PTHR30146">
    <property type="entry name" value="LACI-RELATED TRANSCRIPTIONAL REPRESSOR"/>
    <property type="match status" value="1"/>
</dbReference>
<dbReference type="CDD" id="cd01392">
    <property type="entry name" value="HTH_LacI"/>
    <property type="match status" value="1"/>
</dbReference>
<comment type="caution">
    <text evidence="5">The sequence shown here is derived from an EMBL/GenBank/DDBJ whole genome shotgun (WGS) entry which is preliminary data.</text>
</comment>
<dbReference type="InterPro" id="IPR028082">
    <property type="entry name" value="Peripla_BP_I"/>
</dbReference>
<evidence type="ECO:0000313" key="6">
    <source>
        <dbReference type="Proteomes" id="UP001139365"/>
    </source>
</evidence>
<dbReference type="Pfam" id="PF00356">
    <property type="entry name" value="LacI"/>
    <property type="match status" value="1"/>
</dbReference>
<gene>
    <name evidence="5" type="ORF">MR241_04385</name>
</gene>
<keyword evidence="3" id="KW-0804">Transcription</keyword>
<protein>
    <submittedName>
        <fullName evidence="5">LacI family transcriptional regulator</fullName>
    </submittedName>
</protein>
<dbReference type="CDD" id="cd06267">
    <property type="entry name" value="PBP1_LacI_sugar_binding-like"/>
    <property type="match status" value="1"/>
</dbReference>
<sequence>MPSKTQGNRNKVTMSDIARSTGYSVNTVSHALNGIDDVRESTKKLILSTAKKLGYIPNSAAISMRNGKTMAVAAIIPDITGLYFPIMVKLLENRLRALGYDLIIMNTSENPDQELQCVTSALSKNVDGVIICPSMHNCDALDLMERHGVPFVLMGRYFRDRSYESVVADDFRSGYLLTDHMIGLGHTKIAYIGASTHVSSSAERLEGYRAALSAHGIVPDDRLVRICMTPEDITAAAVEIAERRLDCTSVFGFCDMFCWHIASILAGHGIRIPDGISMGGVDDLLSHIIFPFDLTSVDCPKEQMADCVIKSLFSRIGGDGAKSIRHIIEPTLVVRTSVKSLPGQLHGSLL</sequence>
<feature type="domain" description="HTH lacI-type" evidence="4">
    <location>
        <begin position="12"/>
        <end position="66"/>
    </location>
</feature>
<evidence type="ECO:0000313" key="5">
    <source>
        <dbReference type="EMBL" id="MCI5755512.1"/>
    </source>
</evidence>
<dbReference type="GO" id="GO:0003700">
    <property type="term" value="F:DNA-binding transcription factor activity"/>
    <property type="evidence" value="ECO:0007669"/>
    <property type="project" value="TreeGrafter"/>
</dbReference>
<dbReference type="Proteomes" id="UP001139365">
    <property type="component" value="Unassembled WGS sequence"/>
</dbReference>
<organism evidence="5 6">
    <name type="scientific">Candidatus Colimorpha enterica</name>
    <dbReference type="NCBI Taxonomy" id="3083063"/>
    <lineage>
        <taxon>Bacteria</taxon>
        <taxon>Pseudomonadati</taxon>
        <taxon>Bacteroidota</taxon>
        <taxon>Bacteroidia</taxon>
        <taxon>Bacteroidales</taxon>
        <taxon>Candidatus Colimorpha</taxon>
    </lineage>
</organism>
<dbReference type="SUPFAM" id="SSF53822">
    <property type="entry name" value="Periplasmic binding protein-like I"/>
    <property type="match status" value="1"/>
</dbReference>
<evidence type="ECO:0000256" key="2">
    <source>
        <dbReference type="ARBA" id="ARBA00023125"/>
    </source>
</evidence>
<keyword evidence="1" id="KW-0805">Transcription regulation</keyword>
<dbReference type="GO" id="GO:0000976">
    <property type="term" value="F:transcription cis-regulatory region binding"/>
    <property type="evidence" value="ECO:0007669"/>
    <property type="project" value="TreeGrafter"/>
</dbReference>
<dbReference type="PROSITE" id="PS50932">
    <property type="entry name" value="HTH_LACI_2"/>
    <property type="match status" value="1"/>
</dbReference>
<dbReference type="Gene3D" id="3.40.50.2300">
    <property type="match status" value="2"/>
</dbReference>
<dbReference type="Gene3D" id="1.10.260.40">
    <property type="entry name" value="lambda repressor-like DNA-binding domains"/>
    <property type="match status" value="1"/>
</dbReference>
<keyword evidence="2" id="KW-0238">DNA-binding</keyword>
<dbReference type="EMBL" id="JALEMU010000068">
    <property type="protein sequence ID" value="MCI5755512.1"/>
    <property type="molecule type" value="Genomic_DNA"/>
</dbReference>
<dbReference type="Pfam" id="PF00532">
    <property type="entry name" value="Peripla_BP_1"/>
    <property type="match status" value="1"/>
</dbReference>
<name>A0AAE3FIM0_9BACT</name>
<evidence type="ECO:0000256" key="3">
    <source>
        <dbReference type="ARBA" id="ARBA00023163"/>
    </source>
</evidence>
<dbReference type="SUPFAM" id="SSF47413">
    <property type="entry name" value="lambda repressor-like DNA-binding domains"/>
    <property type="match status" value="1"/>
</dbReference>
<accession>A0AAE3FIM0</accession>